<comment type="subcellular location">
    <subcellularLocation>
        <location evidence="1 9">Cell inner membrane</location>
        <topology evidence="1 9">Multi-pass membrane protein</topology>
    </subcellularLocation>
</comment>
<dbReference type="RefSeq" id="WP_189988203.1">
    <property type="nucleotide sequence ID" value="NZ_BMZS01000003.1"/>
</dbReference>
<evidence type="ECO:0000256" key="5">
    <source>
        <dbReference type="ARBA" id="ARBA00022692"/>
    </source>
</evidence>
<keyword evidence="6 9" id="KW-1133">Transmembrane helix</keyword>
<accession>A0A918XQU1</accession>
<protein>
    <recommendedName>
        <fullName evidence="9">TRAP transporter small permease protein</fullName>
    </recommendedName>
</protein>
<evidence type="ECO:0000256" key="9">
    <source>
        <dbReference type="RuleBase" id="RU369079"/>
    </source>
</evidence>
<evidence type="ECO:0000256" key="2">
    <source>
        <dbReference type="ARBA" id="ARBA00022448"/>
    </source>
</evidence>
<evidence type="ECO:0000256" key="3">
    <source>
        <dbReference type="ARBA" id="ARBA00022475"/>
    </source>
</evidence>
<dbReference type="AlphaFoldDB" id="A0A918XQU1"/>
<feature type="domain" description="Tripartite ATP-independent periplasmic transporters DctQ component" evidence="10">
    <location>
        <begin position="27"/>
        <end position="152"/>
    </location>
</feature>
<gene>
    <name evidence="11" type="ORF">GCM10017083_13630</name>
</gene>
<dbReference type="PANTHER" id="PTHR35011:SF11">
    <property type="entry name" value="TRAP TRANSPORTER SMALL PERMEASE PROTEIN"/>
    <property type="match status" value="1"/>
</dbReference>
<evidence type="ECO:0000256" key="1">
    <source>
        <dbReference type="ARBA" id="ARBA00004429"/>
    </source>
</evidence>
<evidence type="ECO:0000256" key="7">
    <source>
        <dbReference type="ARBA" id="ARBA00023136"/>
    </source>
</evidence>
<dbReference type="GO" id="GO:0015740">
    <property type="term" value="P:C4-dicarboxylate transport"/>
    <property type="evidence" value="ECO:0007669"/>
    <property type="project" value="TreeGrafter"/>
</dbReference>
<keyword evidence="2 9" id="KW-0813">Transport</keyword>
<keyword evidence="12" id="KW-1185">Reference proteome</keyword>
<keyword evidence="3" id="KW-1003">Cell membrane</keyword>
<comment type="function">
    <text evidence="9">Part of the tripartite ATP-independent periplasmic (TRAP) transport system.</text>
</comment>
<evidence type="ECO:0000256" key="8">
    <source>
        <dbReference type="ARBA" id="ARBA00038436"/>
    </source>
</evidence>
<keyword evidence="7 9" id="KW-0472">Membrane</keyword>
<dbReference type="EMBL" id="BMZS01000003">
    <property type="protein sequence ID" value="GHD45553.1"/>
    <property type="molecule type" value="Genomic_DNA"/>
</dbReference>
<keyword evidence="5 9" id="KW-0812">Transmembrane</keyword>
<proteinExistence type="inferred from homology"/>
<evidence type="ECO:0000256" key="6">
    <source>
        <dbReference type="ARBA" id="ARBA00022989"/>
    </source>
</evidence>
<reference evidence="11" key="2">
    <citation type="submission" date="2020-09" db="EMBL/GenBank/DDBJ databases">
        <authorList>
            <person name="Sun Q."/>
            <person name="Kim S."/>
        </authorList>
    </citation>
    <scope>NUCLEOTIDE SEQUENCE</scope>
    <source>
        <strain evidence="11">KCTC 42651</strain>
    </source>
</reference>
<dbReference type="Pfam" id="PF04290">
    <property type="entry name" value="DctQ"/>
    <property type="match status" value="1"/>
</dbReference>
<sequence>MRDRYVAAMDKLYLVCVFICCASVVVMTALIAIGVFSRYVLQVGAFYSEPISIFLAIQLTFYGAAVCYRADTHLRLEIVDNALPPLPGRLLRALIDLLMAGISVFMIVFGANLVDTTMFQSYPEFEYVRVGVVYTAIPLGGLVTLLFVVEKTLFARRSRAAGPAVEGDVTGRAA</sequence>
<organism evidence="11 12">
    <name type="scientific">Thalassobaculum fulvum</name>
    <dbReference type="NCBI Taxonomy" id="1633335"/>
    <lineage>
        <taxon>Bacteria</taxon>
        <taxon>Pseudomonadati</taxon>
        <taxon>Pseudomonadota</taxon>
        <taxon>Alphaproteobacteria</taxon>
        <taxon>Rhodospirillales</taxon>
        <taxon>Thalassobaculaceae</taxon>
        <taxon>Thalassobaculum</taxon>
    </lineage>
</organism>
<dbReference type="InterPro" id="IPR007387">
    <property type="entry name" value="TRAP_DctQ"/>
</dbReference>
<dbReference type="InterPro" id="IPR055348">
    <property type="entry name" value="DctQ"/>
</dbReference>
<feature type="transmembrane region" description="Helical" evidence="9">
    <location>
        <begin position="131"/>
        <end position="149"/>
    </location>
</feature>
<name>A0A918XQU1_9PROT</name>
<evidence type="ECO:0000256" key="4">
    <source>
        <dbReference type="ARBA" id="ARBA00022519"/>
    </source>
</evidence>
<evidence type="ECO:0000313" key="12">
    <source>
        <dbReference type="Proteomes" id="UP000630353"/>
    </source>
</evidence>
<comment type="subunit">
    <text evidence="9">The complex comprises the extracytoplasmic solute receptor protein and the two transmembrane proteins.</text>
</comment>
<evidence type="ECO:0000313" key="11">
    <source>
        <dbReference type="EMBL" id="GHD45553.1"/>
    </source>
</evidence>
<evidence type="ECO:0000259" key="10">
    <source>
        <dbReference type="Pfam" id="PF04290"/>
    </source>
</evidence>
<feature type="transmembrane region" description="Helical" evidence="9">
    <location>
        <begin position="12"/>
        <end position="39"/>
    </location>
</feature>
<comment type="caution">
    <text evidence="11">The sequence shown here is derived from an EMBL/GenBank/DDBJ whole genome shotgun (WGS) entry which is preliminary data.</text>
</comment>
<dbReference type="PANTHER" id="PTHR35011">
    <property type="entry name" value="2,3-DIKETO-L-GULONATE TRAP TRANSPORTER SMALL PERMEASE PROTEIN YIAM"/>
    <property type="match status" value="1"/>
</dbReference>
<keyword evidence="4 9" id="KW-0997">Cell inner membrane</keyword>
<dbReference type="GO" id="GO:0005886">
    <property type="term" value="C:plasma membrane"/>
    <property type="evidence" value="ECO:0007669"/>
    <property type="project" value="UniProtKB-SubCell"/>
</dbReference>
<comment type="similarity">
    <text evidence="8 9">Belongs to the TRAP transporter small permease family.</text>
</comment>
<reference evidence="11" key="1">
    <citation type="journal article" date="2014" name="Int. J. Syst. Evol. Microbiol.">
        <title>Complete genome sequence of Corynebacterium casei LMG S-19264T (=DSM 44701T), isolated from a smear-ripened cheese.</title>
        <authorList>
            <consortium name="US DOE Joint Genome Institute (JGI-PGF)"/>
            <person name="Walter F."/>
            <person name="Albersmeier A."/>
            <person name="Kalinowski J."/>
            <person name="Ruckert C."/>
        </authorList>
    </citation>
    <scope>NUCLEOTIDE SEQUENCE</scope>
    <source>
        <strain evidence="11">KCTC 42651</strain>
    </source>
</reference>
<feature type="transmembrane region" description="Helical" evidence="9">
    <location>
        <begin position="90"/>
        <end position="111"/>
    </location>
</feature>
<dbReference type="GO" id="GO:0022857">
    <property type="term" value="F:transmembrane transporter activity"/>
    <property type="evidence" value="ECO:0007669"/>
    <property type="project" value="UniProtKB-UniRule"/>
</dbReference>
<feature type="transmembrane region" description="Helical" evidence="9">
    <location>
        <begin position="51"/>
        <end position="70"/>
    </location>
</feature>
<dbReference type="Proteomes" id="UP000630353">
    <property type="component" value="Unassembled WGS sequence"/>
</dbReference>